<reference evidence="3" key="2">
    <citation type="submission" date="2025-08" db="UniProtKB">
        <authorList>
            <consortium name="RefSeq"/>
        </authorList>
    </citation>
    <scope>IDENTIFICATION</scope>
    <source>
        <tissue evidence="3">Young leaves</tissue>
    </source>
</reference>
<dbReference type="InterPro" id="IPR050796">
    <property type="entry name" value="SCF_F-box_component"/>
</dbReference>
<evidence type="ECO:0000313" key="2">
    <source>
        <dbReference type="Proteomes" id="UP000694853"/>
    </source>
</evidence>
<dbReference type="SMART" id="SM00256">
    <property type="entry name" value="FBOX"/>
    <property type="match status" value="1"/>
</dbReference>
<dbReference type="GeneID" id="113862379"/>
<name>A0A8B8L951_ABRPR</name>
<dbReference type="RefSeq" id="XP_027351269.1">
    <property type="nucleotide sequence ID" value="XM_027495468.1"/>
</dbReference>
<dbReference type="InterPro" id="IPR013187">
    <property type="entry name" value="F-box-assoc_dom_typ3"/>
</dbReference>
<dbReference type="OrthoDB" id="1432085at2759"/>
<evidence type="ECO:0000313" key="3">
    <source>
        <dbReference type="RefSeq" id="XP_027351269.1"/>
    </source>
</evidence>
<organism evidence="2 3">
    <name type="scientific">Abrus precatorius</name>
    <name type="common">Indian licorice</name>
    <name type="synonym">Glycine abrus</name>
    <dbReference type="NCBI Taxonomy" id="3816"/>
    <lineage>
        <taxon>Eukaryota</taxon>
        <taxon>Viridiplantae</taxon>
        <taxon>Streptophyta</taxon>
        <taxon>Embryophyta</taxon>
        <taxon>Tracheophyta</taxon>
        <taxon>Spermatophyta</taxon>
        <taxon>Magnoliopsida</taxon>
        <taxon>eudicotyledons</taxon>
        <taxon>Gunneridae</taxon>
        <taxon>Pentapetalae</taxon>
        <taxon>rosids</taxon>
        <taxon>fabids</taxon>
        <taxon>Fabales</taxon>
        <taxon>Fabaceae</taxon>
        <taxon>Papilionoideae</taxon>
        <taxon>50 kb inversion clade</taxon>
        <taxon>NPAAA clade</taxon>
        <taxon>indigoferoid/millettioid clade</taxon>
        <taxon>Abreae</taxon>
        <taxon>Abrus</taxon>
    </lineage>
</organism>
<gene>
    <name evidence="3" type="primary">LOC113862379</name>
</gene>
<accession>A0A8B8L951</accession>
<dbReference type="InterPro" id="IPR036047">
    <property type="entry name" value="F-box-like_dom_sf"/>
</dbReference>
<dbReference type="InterPro" id="IPR001810">
    <property type="entry name" value="F-box_dom"/>
</dbReference>
<dbReference type="Pfam" id="PF08268">
    <property type="entry name" value="FBA_3"/>
    <property type="match status" value="1"/>
</dbReference>
<dbReference type="NCBIfam" id="TIGR01640">
    <property type="entry name" value="F_box_assoc_1"/>
    <property type="match status" value="1"/>
</dbReference>
<dbReference type="KEGG" id="aprc:113862379"/>
<dbReference type="PROSITE" id="PS50181">
    <property type="entry name" value="FBOX"/>
    <property type="match status" value="1"/>
</dbReference>
<keyword evidence="2" id="KW-1185">Reference proteome</keyword>
<dbReference type="AlphaFoldDB" id="A0A8B8L951"/>
<dbReference type="PANTHER" id="PTHR31672">
    <property type="entry name" value="BNACNNG10540D PROTEIN"/>
    <property type="match status" value="1"/>
</dbReference>
<dbReference type="InterPro" id="IPR017451">
    <property type="entry name" value="F-box-assoc_interact_dom"/>
</dbReference>
<dbReference type="PANTHER" id="PTHR31672:SF13">
    <property type="entry name" value="F-BOX PROTEIN CPR30-LIKE"/>
    <property type="match status" value="1"/>
</dbReference>
<sequence length="390" mass="45182">MGSARCRWYLPHELIVEILSYIPVKGLMRWRCVSKPWNDLVLDPTFVKLHLQRSSKNIHMLYTWKPILDPKGFRCGPSSMHCSTVQGILEHPSSAVNGGEVPCEFDNPIDIIGTCNGLVCLRVIEPFDENDVYNEVYIRFWNPSMRITSDLSPPLESQILCYSRSCVSLGFGYDDSSDTYKVLALVMKQKSTNIEVSVHCLGDKFWRKIANAPTDTRIERYKGHFLSGTLNWMARHVQRTDEHVIFSFDLRKDTYRYLSMPDGLETMERFQAELGILKGCLCLGAYDIQSDADFSLWQMKEFGVRESWTLLMITSCVYLQIDSIVPWAFEPRPLRIYENGDVLLLMNRSRFKLFLYNKKDNRMQNIETINKSICLHTSDFVQTLVLPYCN</sequence>
<protein>
    <submittedName>
        <fullName evidence="3">F-box/kelch-repeat protein At3g23880-like</fullName>
    </submittedName>
</protein>
<reference evidence="2" key="1">
    <citation type="journal article" date="2019" name="Toxins">
        <title>Detection of Abrin-Like and Prepropulchellin-Like Toxin Genes and Transcripts Using Whole Genome Sequencing and Full-Length Transcript Sequencing of Abrus precatorius.</title>
        <authorList>
            <person name="Hovde B.T."/>
            <person name="Daligault H.E."/>
            <person name="Hanschen E.R."/>
            <person name="Kunde Y.A."/>
            <person name="Johnson M.B."/>
            <person name="Starkenburg S.R."/>
            <person name="Johnson S.L."/>
        </authorList>
    </citation>
    <scope>NUCLEOTIDE SEQUENCE [LARGE SCALE GENOMIC DNA]</scope>
</reference>
<dbReference type="SUPFAM" id="SSF81383">
    <property type="entry name" value="F-box domain"/>
    <property type="match status" value="1"/>
</dbReference>
<proteinExistence type="predicted"/>
<dbReference type="Gene3D" id="1.20.1280.50">
    <property type="match status" value="1"/>
</dbReference>
<dbReference type="Pfam" id="PF12937">
    <property type="entry name" value="F-box-like"/>
    <property type="match status" value="1"/>
</dbReference>
<dbReference type="Proteomes" id="UP000694853">
    <property type="component" value="Unplaced"/>
</dbReference>
<evidence type="ECO:0000259" key="1">
    <source>
        <dbReference type="PROSITE" id="PS50181"/>
    </source>
</evidence>
<feature type="domain" description="F-box" evidence="1">
    <location>
        <begin position="10"/>
        <end position="49"/>
    </location>
</feature>